<dbReference type="InterPro" id="IPR035686">
    <property type="entry name" value="CPSase_GATase1"/>
</dbReference>
<evidence type="ECO:0000256" key="8">
    <source>
        <dbReference type="ARBA" id="ARBA00022975"/>
    </source>
</evidence>
<organism evidence="13 14">
    <name type="scientific">Desulfovibrio legallii</name>
    <dbReference type="NCBI Taxonomy" id="571438"/>
    <lineage>
        <taxon>Bacteria</taxon>
        <taxon>Pseudomonadati</taxon>
        <taxon>Thermodesulfobacteriota</taxon>
        <taxon>Desulfovibrionia</taxon>
        <taxon>Desulfovibrionales</taxon>
        <taxon>Desulfovibrionaceae</taxon>
        <taxon>Desulfovibrio</taxon>
    </lineage>
</organism>
<evidence type="ECO:0000313" key="14">
    <source>
        <dbReference type="Proteomes" id="UP000199355"/>
    </source>
</evidence>
<accession>A0A1G7PLT9</accession>
<feature type="binding site" evidence="11">
    <location>
        <position position="311"/>
    </location>
    <ligand>
        <name>L-glutamine</name>
        <dbReference type="ChEBI" id="CHEBI:58359"/>
    </ligand>
</feature>
<feature type="active site" evidence="11">
    <location>
        <position position="349"/>
    </location>
</feature>
<dbReference type="InterPro" id="IPR050472">
    <property type="entry name" value="Anth_synth/Amidotransfase"/>
</dbReference>
<comment type="similarity">
    <text evidence="3 11">Belongs to the CarA family.</text>
</comment>
<evidence type="ECO:0000259" key="12">
    <source>
        <dbReference type="SMART" id="SM01097"/>
    </source>
</evidence>
<dbReference type="CDD" id="cd01744">
    <property type="entry name" value="GATase1_CPSase"/>
    <property type="match status" value="1"/>
</dbReference>
<keyword evidence="8 11" id="KW-0665">Pyrimidine biosynthesis</keyword>
<feature type="binding site" evidence="11">
    <location>
        <position position="310"/>
    </location>
    <ligand>
        <name>L-glutamine</name>
        <dbReference type="ChEBI" id="CHEBI:58359"/>
    </ligand>
</feature>
<feature type="binding site" evidence="11">
    <location>
        <position position="267"/>
    </location>
    <ligand>
        <name>L-glutamine</name>
        <dbReference type="ChEBI" id="CHEBI:58359"/>
    </ligand>
</feature>
<evidence type="ECO:0000256" key="5">
    <source>
        <dbReference type="ARBA" id="ARBA00022741"/>
    </source>
</evidence>
<feature type="active site" description="Nucleophile" evidence="11">
    <location>
        <position position="266"/>
    </location>
</feature>
<feature type="region of interest" description="CPSase" evidence="11">
    <location>
        <begin position="1"/>
        <end position="186"/>
    </location>
</feature>
<evidence type="ECO:0000256" key="7">
    <source>
        <dbReference type="ARBA" id="ARBA00022962"/>
    </source>
</evidence>
<dbReference type="PANTHER" id="PTHR43418:SF7">
    <property type="entry name" value="CARBAMOYL-PHOSPHATE SYNTHASE SMALL CHAIN"/>
    <property type="match status" value="1"/>
</dbReference>
<dbReference type="InterPro" id="IPR036480">
    <property type="entry name" value="CarbP_synth_ssu_N_sf"/>
</dbReference>
<dbReference type="HAMAP" id="MF_01209">
    <property type="entry name" value="CPSase_S_chain"/>
    <property type="match status" value="1"/>
</dbReference>
<evidence type="ECO:0000313" key="13">
    <source>
        <dbReference type="EMBL" id="SDF86619.1"/>
    </source>
</evidence>
<dbReference type="PRINTS" id="PR00097">
    <property type="entry name" value="ANTSNTHASEII"/>
</dbReference>
<keyword evidence="14" id="KW-1185">Reference proteome</keyword>
<dbReference type="InterPro" id="IPR017926">
    <property type="entry name" value="GATASE"/>
</dbReference>
<dbReference type="FunFam" id="3.50.30.20:FF:000001">
    <property type="entry name" value="Carbamoyl-phosphate synthase small chain"/>
    <property type="match status" value="1"/>
</dbReference>
<dbReference type="OrthoDB" id="9804328at2"/>
<dbReference type="Pfam" id="PF00988">
    <property type="entry name" value="CPSase_sm_chain"/>
    <property type="match status" value="1"/>
</dbReference>
<comment type="pathway">
    <text evidence="1 11">Pyrimidine metabolism; UMP biosynthesis via de novo pathway; (S)-dihydroorotate from bicarbonate: step 1/3.</text>
</comment>
<evidence type="ECO:0000256" key="4">
    <source>
        <dbReference type="ARBA" id="ARBA00022598"/>
    </source>
</evidence>
<dbReference type="UniPathway" id="UPA00068">
    <property type="reaction ID" value="UER00171"/>
</dbReference>
<comment type="pathway">
    <text evidence="2 11">Amino-acid biosynthesis; L-arginine biosynthesis; carbamoyl phosphate from bicarbonate: step 1/1.</text>
</comment>
<dbReference type="InterPro" id="IPR006274">
    <property type="entry name" value="CarbamoylP_synth_ssu"/>
</dbReference>
<dbReference type="EC" id="6.3.5.5" evidence="11"/>
<dbReference type="GO" id="GO:0004359">
    <property type="term" value="F:glutaminase activity"/>
    <property type="evidence" value="ECO:0007669"/>
    <property type="project" value="RHEA"/>
</dbReference>
<keyword evidence="6 11" id="KW-0067">ATP-binding</keyword>
<dbReference type="UniPathway" id="UPA00070">
    <property type="reaction ID" value="UER00115"/>
</dbReference>
<keyword evidence="7 11" id="KW-0315">Glutamine amidotransferase</keyword>
<dbReference type="NCBIfam" id="TIGR01368">
    <property type="entry name" value="CPSaseIIsmall"/>
    <property type="match status" value="1"/>
</dbReference>
<proteinExistence type="inferred from homology"/>
<feature type="binding site" evidence="11">
    <location>
        <position position="45"/>
    </location>
    <ligand>
        <name>L-glutamine</name>
        <dbReference type="ChEBI" id="CHEBI:58359"/>
    </ligand>
</feature>
<dbReference type="NCBIfam" id="NF009475">
    <property type="entry name" value="PRK12838.1"/>
    <property type="match status" value="1"/>
</dbReference>
<evidence type="ECO:0000256" key="9">
    <source>
        <dbReference type="ARBA" id="ARBA00048816"/>
    </source>
</evidence>
<gene>
    <name evidence="11" type="primary">carA</name>
    <name evidence="13" type="ORF">SAMN05192586_11649</name>
</gene>
<evidence type="ECO:0000256" key="11">
    <source>
        <dbReference type="HAMAP-Rule" id="MF_01209"/>
    </source>
</evidence>
<dbReference type="AlphaFoldDB" id="A0A1G7PLT9"/>
<dbReference type="SMART" id="SM01097">
    <property type="entry name" value="CPSase_sm_chain"/>
    <property type="match status" value="1"/>
</dbReference>
<dbReference type="SUPFAM" id="SSF52317">
    <property type="entry name" value="Class I glutamine amidotransferase-like"/>
    <property type="match status" value="1"/>
</dbReference>
<evidence type="ECO:0000256" key="2">
    <source>
        <dbReference type="ARBA" id="ARBA00005077"/>
    </source>
</evidence>
<dbReference type="GO" id="GO:0044205">
    <property type="term" value="P:'de novo' UMP biosynthetic process"/>
    <property type="evidence" value="ECO:0007669"/>
    <property type="project" value="UniProtKB-UniRule"/>
</dbReference>
<dbReference type="Gene3D" id="3.50.30.20">
    <property type="entry name" value="Carbamoyl-phosphate synthase small subunit, N-terminal domain"/>
    <property type="match status" value="1"/>
</dbReference>
<dbReference type="GO" id="GO:0006526">
    <property type="term" value="P:L-arginine biosynthetic process"/>
    <property type="evidence" value="ECO:0007669"/>
    <property type="project" value="UniProtKB-UniRule"/>
</dbReference>
<evidence type="ECO:0000256" key="1">
    <source>
        <dbReference type="ARBA" id="ARBA00004812"/>
    </source>
</evidence>
<feature type="binding site" evidence="11">
    <location>
        <position position="241"/>
    </location>
    <ligand>
        <name>L-glutamine</name>
        <dbReference type="ChEBI" id="CHEBI:58359"/>
    </ligand>
</feature>
<protein>
    <recommendedName>
        <fullName evidence="11">Carbamoyl phosphate synthase small chain</fullName>
        <ecNumber evidence="11">6.3.5.5</ecNumber>
    </recommendedName>
    <alternativeName>
        <fullName evidence="11">Carbamoyl phosphate synthetase glutamine chain</fullName>
    </alternativeName>
</protein>
<feature type="binding site" evidence="11">
    <location>
        <position position="308"/>
    </location>
    <ligand>
        <name>L-glutamine</name>
        <dbReference type="ChEBI" id="CHEBI:58359"/>
    </ligand>
</feature>
<evidence type="ECO:0000256" key="6">
    <source>
        <dbReference type="ARBA" id="ARBA00022840"/>
    </source>
</evidence>
<evidence type="ECO:0000256" key="10">
    <source>
        <dbReference type="ARBA" id="ARBA00049285"/>
    </source>
</evidence>
<comment type="catalytic activity">
    <reaction evidence="9 11">
        <text>hydrogencarbonate + L-glutamine + 2 ATP + H2O = carbamoyl phosphate + L-glutamate + 2 ADP + phosphate + 2 H(+)</text>
        <dbReference type="Rhea" id="RHEA:18633"/>
        <dbReference type="ChEBI" id="CHEBI:15377"/>
        <dbReference type="ChEBI" id="CHEBI:15378"/>
        <dbReference type="ChEBI" id="CHEBI:17544"/>
        <dbReference type="ChEBI" id="CHEBI:29985"/>
        <dbReference type="ChEBI" id="CHEBI:30616"/>
        <dbReference type="ChEBI" id="CHEBI:43474"/>
        <dbReference type="ChEBI" id="CHEBI:58228"/>
        <dbReference type="ChEBI" id="CHEBI:58359"/>
        <dbReference type="ChEBI" id="CHEBI:456216"/>
        <dbReference type="EC" id="6.3.5.5"/>
    </reaction>
</comment>
<keyword evidence="5 11" id="KW-0547">Nucleotide-binding</keyword>
<dbReference type="GO" id="GO:0004088">
    <property type="term" value="F:carbamoyl-phosphate synthase (glutamine-hydrolyzing) activity"/>
    <property type="evidence" value="ECO:0007669"/>
    <property type="project" value="UniProtKB-UniRule"/>
</dbReference>
<dbReference type="PRINTS" id="PR00099">
    <property type="entry name" value="CPSGATASE"/>
</dbReference>
<dbReference type="PRINTS" id="PR00096">
    <property type="entry name" value="GATASE"/>
</dbReference>
<dbReference type="PANTHER" id="PTHR43418">
    <property type="entry name" value="MULTIFUNCTIONAL TRYPTOPHAN BIOSYNTHESIS PROTEIN-RELATED"/>
    <property type="match status" value="1"/>
</dbReference>
<keyword evidence="4 11" id="KW-0436">Ligase</keyword>
<dbReference type="EMBL" id="FNBX01000016">
    <property type="protein sequence ID" value="SDF86619.1"/>
    <property type="molecule type" value="Genomic_DNA"/>
</dbReference>
<sequence length="376" mass="41016">MKALLVLEDGFTLEGKSFTGDFETGGEVIFTTGMTGYQEVLTDPSYYGQMVCMTYPLIGNYGICPEDMESARVHCAAFLVKECCRQPSSWRAAMSLPAFLQRYETPGMEGLDTRALTRHLRLHGAMRGVISTREQNPRILQERARALPTMKGRNLVPFVAARTPYAWIDNAPQDVSLDENGAYAWRGTGLPLLVYDYGIKWNILRCLCAAGFEPLAVPPDFSAAQAKASGAQGVFLSNGPGDPATLTSEIALVRELIDMFPVTGICLGHQLIGHALGGCTDKLKFGHHGCNHPVKDLTTGRIEISSQNHGFHVVLDGVPDVEATHVNLNDNTLEGLRHVKLPVMSVQYHPEAAAGPHDGRYLFARFKDMIAAAVNA</sequence>
<reference evidence="14" key="1">
    <citation type="submission" date="2016-10" db="EMBL/GenBank/DDBJ databases">
        <authorList>
            <person name="Varghese N."/>
            <person name="Submissions S."/>
        </authorList>
    </citation>
    <scope>NUCLEOTIDE SEQUENCE [LARGE SCALE GENOMIC DNA]</scope>
    <source>
        <strain evidence="14">KHC7</strain>
    </source>
</reference>
<evidence type="ECO:0000256" key="3">
    <source>
        <dbReference type="ARBA" id="ARBA00007800"/>
    </source>
</evidence>
<dbReference type="Pfam" id="PF00117">
    <property type="entry name" value="GATase"/>
    <property type="match status" value="1"/>
</dbReference>
<dbReference type="GO" id="GO:0005524">
    <property type="term" value="F:ATP binding"/>
    <property type="evidence" value="ECO:0007669"/>
    <property type="project" value="UniProtKB-UniRule"/>
</dbReference>
<keyword evidence="11" id="KW-0028">Amino-acid biosynthesis</keyword>
<dbReference type="InterPro" id="IPR002474">
    <property type="entry name" value="CarbamoylP_synth_ssu_N"/>
</dbReference>
<dbReference type="GO" id="GO:0006541">
    <property type="term" value="P:glutamine metabolic process"/>
    <property type="evidence" value="ECO:0007669"/>
    <property type="project" value="InterPro"/>
</dbReference>
<feature type="domain" description="Carbamoyl-phosphate synthase small subunit N-terminal" evidence="12">
    <location>
        <begin position="1"/>
        <end position="131"/>
    </location>
</feature>
<dbReference type="InterPro" id="IPR029062">
    <property type="entry name" value="Class_I_gatase-like"/>
</dbReference>
<dbReference type="STRING" id="571438.SAMN05192586_11649"/>
<feature type="binding site" evidence="11">
    <location>
        <position position="239"/>
    </location>
    <ligand>
        <name>L-glutamine</name>
        <dbReference type="ChEBI" id="CHEBI:58359"/>
    </ligand>
</feature>
<comment type="function">
    <text evidence="11">Small subunit of the glutamine-dependent carbamoyl phosphate synthetase (CPSase). CPSase catalyzes the formation of carbamoyl phosphate from the ammonia moiety of glutamine, carbonate, and phosphate donated by ATP, constituting the first step of 2 biosynthetic pathways, one leading to arginine and/or urea and the other to pyrimidine nucleotides. The small subunit (glutamine amidotransferase) binds and cleaves glutamine to supply the large subunit with the substrate ammonia.</text>
</comment>
<name>A0A1G7PLT9_9BACT</name>
<feature type="active site" evidence="11">
    <location>
        <position position="351"/>
    </location>
</feature>
<dbReference type="SUPFAM" id="SSF52021">
    <property type="entry name" value="Carbamoyl phosphate synthetase, small subunit N-terminal domain"/>
    <property type="match status" value="1"/>
</dbReference>
<comment type="subunit">
    <text evidence="11">Composed of two chains; the small (or glutamine) chain promotes the hydrolysis of glutamine to ammonia, which is used by the large (or ammonia) chain to synthesize carbamoyl phosphate. Tetramer of heterodimers (alpha,beta)4.</text>
</comment>
<dbReference type="PROSITE" id="PS51273">
    <property type="entry name" value="GATASE_TYPE_1"/>
    <property type="match status" value="1"/>
</dbReference>
<comment type="catalytic activity">
    <reaction evidence="10 11">
        <text>L-glutamine + H2O = L-glutamate + NH4(+)</text>
        <dbReference type="Rhea" id="RHEA:15889"/>
        <dbReference type="ChEBI" id="CHEBI:15377"/>
        <dbReference type="ChEBI" id="CHEBI:28938"/>
        <dbReference type="ChEBI" id="CHEBI:29985"/>
        <dbReference type="ChEBI" id="CHEBI:58359"/>
    </reaction>
</comment>
<dbReference type="Gene3D" id="3.40.50.880">
    <property type="match status" value="1"/>
</dbReference>
<dbReference type="GO" id="GO:0006207">
    <property type="term" value="P:'de novo' pyrimidine nucleobase biosynthetic process"/>
    <property type="evidence" value="ECO:0007669"/>
    <property type="project" value="InterPro"/>
</dbReference>
<keyword evidence="11" id="KW-0055">Arginine biosynthesis</keyword>
<dbReference type="RefSeq" id="WP_092154651.1">
    <property type="nucleotide sequence ID" value="NZ_FNBX01000016.1"/>
</dbReference>
<feature type="binding site" evidence="11">
    <location>
        <position position="270"/>
    </location>
    <ligand>
        <name>L-glutamine</name>
        <dbReference type="ChEBI" id="CHEBI:58359"/>
    </ligand>
</feature>
<dbReference type="Proteomes" id="UP000199355">
    <property type="component" value="Unassembled WGS sequence"/>
</dbReference>